<dbReference type="AlphaFoldDB" id="X6P0N9"/>
<proteinExistence type="predicted"/>
<sequence length="212" mass="25378">MNYQNDGREAIMPFARNEFVPFNSGPMEYDEETLEPKAKRARRDRASKMKKEEERKEEERKEEEEKGTIDEEKKKHRAVVEQDRRNSEEKSSTSTKSVWKRKGRNDDWFGQFRQSAWKACNYKKDLSEEYDKKARKKSKEYLQYHFCSSCHMKPLVENREYPLVSGYLWPCICVEKKKWGGMVMLESKSQDNLALIQRLENPSLKDNPHFDM</sequence>
<name>X6P0N9_RETFI</name>
<gene>
    <name evidence="2" type="ORF">RFI_04990</name>
</gene>
<reference evidence="2 3" key="1">
    <citation type="journal article" date="2013" name="Curr. Biol.">
        <title>The Genome of the Foraminiferan Reticulomyxa filosa.</title>
        <authorList>
            <person name="Glockner G."/>
            <person name="Hulsmann N."/>
            <person name="Schleicher M."/>
            <person name="Noegel A.A."/>
            <person name="Eichinger L."/>
            <person name="Gallinger C."/>
            <person name="Pawlowski J."/>
            <person name="Sierra R."/>
            <person name="Euteneuer U."/>
            <person name="Pillet L."/>
            <person name="Moustafa A."/>
            <person name="Platzer M."/>
            <person name="Groth M."/>
            <person name="Szafranski K."/>
            <person name="Schliwa M."/>
        </authorList>
    </citation>
    <scope>NUCLEOTIDE SEQUENCE [LARGE SCALE GENOMIC DNA]</scope>
</reference>
<feature type="non-terminal residue" evidence="2">
    <location>
        <position position="212"/>
    </location>
</feature>
<organism evidence="2 3">
    <name type="scientific">Reticulomyxa filosa</name>
    <dbReference type="NCBI Taxonomy" id="46433"/>
    <lineage>
        <taxon>Eukaryota</taxon>
        <taxon>Sar</taxon>
        <taxon>Rhizaria</taxon>
        <taxon>Retaria</taxon>
        <taxon>Foraminifera</taxon>
        <taxon>Monothalamids</taxon>
        <taxon>Reticulomyxidae</taxon>
        <taxon>Reticulomyxa</taxon>
    </lineage>
</organism>
<evidence type="ECO:0000256" key="1">
    <source>
        <dbReference type="SAM" id="MobiDB-lite"/>
    </source>
</evidence>
<evidence type="ECO:0000313" key="2">
    <source>
        <dbReference type="EMBL" id="ETO32130.1"/>
    </source>
</evidence>
<accession>X6P0N9</accession>
<dbReference type="EMBL" id="ASPP01004467">
    <property type="protein sequence ID" value="ETO32130.1"/>
    <property type="molecule type" value="Genomic_DNA"/>
</dbReference>
<feature type="region of interest" description="Disordered" evidence="1">
    <location>
        <begin position="1"/>
        <end position="97"/>
    </location>
</feature>
<comment type="caution">
    <text evidence="2">The sequence shown here is derived from an EMBL/GenBank/DDBJ whole genome shotgun (WGS) entry which is preliminary data.</text>
</comment>
<keyword evidence="3" id="KW-1185">Reference proteome</keyword>
<feature type="compositionally biased region" description="Basic and acidic residues" evidence="1">
    <location>
        <begin position="34"/>
        <end position="91"/>
    </location>
</feature>
<protein>
    <submittedName>
        <fullName evidence="2">Uncharacterized protein</fullName>
    </submittedName>
</protein>
<evidence type="ECO:0000313" key="3">
    <source>
        <dbReference type="Proteomes" id="UP000023152"/>
    </source>
</evidence>
<dbReference type="Proteomes" id="UP000023152">
    <property type="component" value="Unassembled WGS sequence"/>
</dbReference>